<protein>
    <submittedName>
        <fullName evidence="1">Uncharacterized protein</fullName>
    </submittedName>
</protein>
<reference evidence="1" key="1">
    <citation type="journal article" date="2020" name="Nature">
        <title>Giant virus diversity and host interactions through global metagenomics.</title>
        <authorList>
            <person name="Schulz F."/>
            <person name="Roux S."/>
            <person name="Paez-Espino D."/>
            <person name="Jungbluth S."/>
            <person name="Walsh D.A."/>
            <person name="Denef V.J."/>
            <person name="McMahon K.D."/>
            <person name="Konstantinidis K.T."/>
            <person name="Eloe-Fadrosh E.A."/>
            <person name="Kyrpides N.C."/>
            <person name="Woyke T."/>
        </authorList>
    </citation>
    <scope>NUCLEOTIDE SEQUENCE</scope>
    <source>
        <strain evidence="1">GVMAG-M-3300009185-7</strain>
    </source>
</reference>
<name>A0A6C0B2B7_9ZZZZ</name>
<dbReference type="AlphaFoldDB" id="A0A6C0B2B7"/>
<accession>A0A6C0B2B7</accession>
<dbReference type="EMBL" id="MN739051">
    <property type="protein sequence ID" value="QHS86180.1"/>
    <property type="molecule type" value="Genomic_DNA"/>
</dbReference>
<proteinExistence type="predicted"/>
<evidence type="ECO:0000313" key="1">
    <source>
        <dbReference type="EMBL" id="QHS86180.1"/>
    </source>
</evidence>
<organism evidence="1">
    <name type="scientific">viral metagenome</name>
    <dbReference type="NCBI Taxonomy" id="1070528"/>
    <lineage>
        <taxon>unclassified sequences</taxon>
        <taxon>metagenomes</taxon>
        <taxon>organismal metagenomes</taxon>
    </lineage>
</organism>
<sequence length="48" mass="5755">MEEEPVERTVFSDVQHHETVYITVYQENPRMWTEKGDGYCDSFCVVNR</sequence>